<organism evidence="4">
    <name type="scientific">Dunaliella tertiolecta</name>
    <name type="common">Green alga</name>
    <dbReference type="NCBI Taxonomy" id="3047"/>
    <lineage>
        <taxon>Eukaryota</taxon>
        <taxon>Viridiplantae</taxon>
        <taxon>Chlorophyta</taxon>
        <taxon>core chlorophytes</taxon>
        <taxon>Chlorophyceae</taxon>
        <taxon>CS clade</taxon>
        <taxon>Chlamydomonadales</taxon>
        <taxon>Dunaliellaceae</taxon>
        <taxon>Dunaliella</taxon>
    </lineage>
</organism>
<dbReference type="GO" id="GO:0003697">
    <property type="term" value="F:single-stranded DNA binding"/>
    <property type="evidence" value="ECO:0007669"/>
    <property type="project" value="InterPro"/>
</dbReference>
<dbReference type="PANTHER" id="PTHR21220">
    <property type="entry name" value="DNA-DEPENDENT METALLOPROTEASE SPRTN"/>
    <property type="match status" value="1"/>
</dbReference>
<gene>
    <name evidence="3" type="ORF">DTER00134_LOCUS6799</name>
    <name evidence="4" type="ORF">DTER00134_LOCUS6804</name>
</gene>
<dbReference type="GO" id="GO:0031593">
    <property type="term" value="F:polyubiquitin modification-dependent protein binding"/>
    <property type="evidence" value="ECO:0007669"/>
    <property type="project" value="TreeGrafter"/>
</dbReference>
<evidence type="ECO:0000259" key="2">
    <source>
        <dbReference type="SMART" id="SM00731"/>
    </source>
</evidence>
<feature type="compositionally biased region" description="Basic and acidic residues" evidence="1">
    <location>
        <begin position="342"/>
        <end position="362"/>
    </location>
</feature>
<feature type="region of interest" description="Disordered" evidence="1">
    <location>
        <begin position="259"/>
        <end position="301"/>
    </location>
</feature>
<dbReference type="AlphaFoldDB" id="A0A6S8ITU9"/>
<dbReference type="GO" id="GO:0004222">
    <property type="term" value="F:metalloendopeptidase activity"/>
    <property type="evidence" value="ECO:0007669"/>
    <property type="project" value="InterPro"/>
</dbReference>
<dbReference type="GO" id="GO:0005634">
    <property type="term" value="C:nucleus"/>
    <property type="evidence" value="ECO:0007669"/>
    <property type="project" value="TreeGrafter"/>
</dbReference>
<feature type="compositionally biased region" description="Low complexity" evidence="1">
    <location>
        <begin position="364"/>
        <end position="381"/>
    </location>
</feature>
<feature type="compositionally biased region" description="Basic and acidic residues" evidence="1">
    <location>
        <begin position="202"/>
        <end position="221"/>
    </location>
</feature>
<evidence type="ECO:0000313" key="3">
    <source>
        <dbReference type="EMBL" id="CAE0491726.1"/>
    </source>
</evidence>
<reference evidence="4" key="1">
    <citation type="submission" date="2021-01" db="EMBL/GenBank/DDBJ databases">
        <authorList>
            <person name="Corre E."/>
            <person name="Pelletier E."/>
            <person name="Niang G."/>
            <person name="Scheremetjew M."/>
            <person name="Finn R."/>
            <person name="Kale V."/>
            <person name="Holt S."/>
            <person name="Cochrane G."/>
            <person name="Meng A."/>
            <person name="Brown T."/>
            <person name="Cohen L."/>
        </authorList>
    </citation>
    <scope>NUCLEOTIDE SEQUENCE</scope>
    <source>
        <strain evidence="4">CCMP1320</strain>
    </source>
</reference>
<protein>
    <recommendedName>
        <fullName evidence="2">SprT-like domain-containing protein</fullName>
    </recommendedName>
</protein>
<dbReference type="Pfam" id="PF10263">
    <property type="entry name" value="SprT-like"/>
    <property type="match status" value="1"/>
</dbReference>
<proteinExistence type="predicted"/>
<feature type="compositionally biased region" description="Basic and acidic residues" evidence="1">
    <location>
        <begin position="321"/>
        <end position="331"/>
    </location>
</feature>
<feature type="region of interest" description="Disordered" evidence="1">
    <location>
        <begin position="197"/>
        <end position="229"/>
    </location>
</feature>
<evidence type="ECO:0000256" key="1">
    <source>
        <dbReference type="SAM" id="MobiDB-lite"/>
    </source>
</evidence>
<dbReference type="EMBL" id="HBIP01012048">
    <property type="protein sequence ID" value="CAE0491726.1"/>
    <property type="molecule type" value="Transcribed_RNA"/>
</dbReference>
<dbReference type="GO" id="GO:0006974">
    <property type="term" value="P:DNA damage response"/>
    <property type="evidence" value="ECO:0007669"/>
    <property type="project" value="InterPro"/>
</dbReference>
<feature type="region of interest" description="Disordered" evidence="1">
    <location>
        <begin position="412"/>
        <end position="434"/>
    </location>
</feature>
<sequence>MDVDDELEEFPDVYELFRAYDQIYFGSSLGFASVEWSTGRMTMCAGVCCFNPGGETRIKLSEPLLKFRPVKDLKNTLLHEMIHAYMFLDGIRDRDSHGPKFQEKMHQINNSTAFDPYRPPSGYHITIYHTMIDEVQLYRVHHWRCEKCGDFIQRSMNRKPQPADCRGRRGKGDDCTDPYCHYHKHLRSCGGQYVKIAGPDLDGQKDGKGKKEKGDKTKRGQPEAGSKKVMTIEQAFGGSAAAKAGEDGQKRGVKLGRGDQAQDVAGSSPRKGQQQGAGKGKGHGSKSAAPPTPPTLPITSFFRTGGSIIQQGHVTGVAPEESAHEREVLQDHHHHQQQQQQQHEDREQHRQRCMEAALRRLDQSTGSSSKPSGSDSFSLQILQQQQQQQFMGQLSTARAPVGVGVQGELQSEAKGVQGTPAAKQKPSGAAEEEQLEWVPATGERPRVKGRACGSEDEEEDAALPAPLDLERASQQQQQQQQQQQLHLCVRQHLLCWVHNERQALGLSSQRVKVPH</sequence>
<dbReference type="InterPro" id="IPR044245">
    <property type="entry name" value="Spartan"/>
</dbReference>
<feature type="region of interest" description="Disordered" evidence="1">
    <location>
        <begin position="316"/>
        <end position="381"/>
    </location>
</feature>
<dbReference type="PANTHER" id="PTHR21220:SF0">
    <property type="entry name" value="DNA-DEPENDENT METALLOPROTEASE SPRTN"/>
    <property type="match status" value="1"/>
</dbReference>
<dbReference type="InterPro" id="IPR006640">
    <property type="entry name" value="SprT-like_domain"/>
</dbReference>
<name>A0A6S8ITU9_DUNTE</name>
<dbReference type="EMBL" id="HBIP01012054">
    <property type="protein sequence ID" value="CAE0491731.1"/>
    <property type="molecule type" value="Transcribed_RNA"/>
</dbReference>
<accession>A0A6S8ITU9</accession>
<evidence type="ECO:0000313" key="4">
    <source>
        <dbReference type="EMBL" id="CAE0491731.1"/>
    </source>
</evidence>
<feature type="domain" description="SprT-like" evidence="2">
    <location>
        <begin position="11"/>
        <end position="172"/>
    </location>
</feature>
<dbReference type="SMART" id="SM00731">
    <property type="entry name" value="SprT"/>
    <property type="match status" value="1"/>
</dbReference>